<dbReference type="InterPro" id="IPR012337">
    <property type="entry name" value="RNaseH-like_sf"/>
</dbReference>
<dbReference type="OrthoDB" id="785030at2759"/>
<evidence type="ECO:0000259" key="2">
    <source>
        <dbReference type="Pfam" id="PF14372"/>
    </source>
</evidence>
<dbReference type="PANTHER" id="PTHR23272">
    <property type="entry name" value="BED FINGER-RELATED"/>
    <property type="match status" value="1"/>
</dbReference>
<keyword evidence="4" id="KW-1185">Reference proteome</keyword>
<dbReference type="EMBL" id="PQIB02000003">
    <property type="protein sequence ID" value="RLN30423.1"/>
    <property type="molecule type" value="Genomic_DNA"/>
</dbReference>
<dbReference type="GO" id="GO:0046983">
    <property type="term" value="F:protein dimerization activity"/>
    <property type="evidence" value="ECO:0007669"/>
    <property type="project" value="InterPro"/>
</dbReference>
<proteinExistence type="predicted"/>
<protein>
    <submittedName>
        <fullName evidence="3">Zinc finger BED domain-containing protein RICESLEEPER 1-like</fullName>
    </submittedName>
</protein>
<organism evidence="3 4">
    <name type="scientific">Panicum miliaceum</name>
    <name type="common">Proso millet</name>
    <name type="synonym">Broomcorn millet</name>
    <dbReference type="NCBI Taxonomy" id="4540"/>
    <lineage>
        <taxon>Eukaryota</taxon>
        <taxon>Viridiplantae</taxon>
        <taxon>Streptophyta</taxon>
        <taxon>Embryophyta</taxon>
        <taxon>Tracheophyta</taxon>
        <taxon>Spermatophyta</taxon>
        <taxon>Magnoliopsida</taxon>
        <taxon>Liliopsida</taxon>
        <taxon>Poales</taxon>
        <taxon>Poaceae</taxon>
        <taxon>PACMAD clade</taxon>
        <taxon>Panicoideae</taxon>
        <taxon>Panicodae</taxon>
        <taxon>Paniceae</taxon>
        <taxon>Panicinae</taxon>
        <taxon>Panicum</taxon>
        <taxon>Panicum sect. Panicum</taxon>
    </lineage>
</organism>
<accession>A0A3L6T191</accession>
<comment type="caution">
    <text evidence="3">The sequence shown here is derived from an EMBL/GenBank/DDBJ whole genome shotgun (WGS) entry which is preliminary data.</text>
</comment>
<dbReference type="Pfam" id="PF05699">
    <property type="entry name" value="Dimer_Tnp_hAT"/>
    <property type="match status" value="1"/>
</dbReference>
<dbReference type="SUPFAM" id="SSF53098">
    <property type="entry name" value="Ribonuclease H-like"/>
    <property type="match status" value="1"/>
</dbReference>
<dbReference type="PANTHER" id="PTHR23272:SF184">
    <property type="entry name" value="OS03G0311250 PROTEIN"/>
    <property type="match status" value="1"/>
</dbReference>
<evidence type="ECO:0000313" key="4">
    <source>
        <dbReference type="Proteomes" id="UP000275267"/>
    </source>
</evidence>
<reference evidence="4" key="1">
    <citation type="journal article" date="2019" name="Nat. Commun.">
        <title>The genome of broomcorn millet.</title>
        <authorList>
            <person name="Zou C."/>
            <person name="Miki D."/>
            <person name="Li D."/>
            <person name="Tang Q."/>
            <person name="Xiao L."/>
            <person name="Rajput S."/>
            <person name="Deng P."/>
            <person name="Jia W."/>
            <person name="Huang R."/>
            <person name="Zhang M."/>
            <person name="Sun Y."/>
            <person name="Hu J."/>
            <person name="Fu X."/>
            <person name="Schnable P.S."/>
            <person name="Li F."/>
            <person name="Zhang H."/>
            <person name="Feng B."/>
            <person name="Zhu X."/>
            <person name="Liu R."/>
            <person name="Schnable J.C."/>
            <person name="Zhu J.-K."/>
            <person name="Zhang H."/>
        </authorList>
    </citation>
    <scope>NUCLEOTIDE SEQUENCE [LARGE SCALE GENOMIC DNA]</scope>
</reference>
<name>A0A3L6T191_PANMI</name>
<gene>
    <name evidence="3" type="ORF">C2845_PM05G18110</name>
</gene>
<sequence length="274" mass="31386">MLMRAKLIKIAEEQDPTLSSMAYHMKLKFDKYWKQESNLNYLLFIAVILDPRYKLQYLGFCLELTYGPDEGKELAEKSESALNELFGCYVETVNASSSRNRGSNQYPVHINVDEEDEENPWDMLASQFERHMKEVESEPNDSELSRYLADKREKRTKEFDILDYWKVSSSKYPVLSLLAKDVLSVPASTVPSESAFSMGGRIIDPFHCSLSTQIVEALICAQSWLQTSQSKVSAREAAEEIQTYEEIREDFLSKDCIDNQQQIGMSLVLVVSVN</sequence>
<dbReference type="Proteomes" id="UP000275267">
    <property type="component" value="Unassembled WGS sequence"/>
</dbReference>
<evidence type="ECO:0000313" key="3">
    <source>
        <dbReference type="EMBL" id="RLN30423.1"/>
    </source>
</evidence>
<dbReference type="Pfam" id="PF14372">
    <property type="entry name" value="hAT-like_RNase-H"/>
    <property type="match status" value="1"/>
</dbReference>
<dbReference type="GO" id="GO:0003677">
    <property type="term" value="F:DNA binding"/>
    <property type="evidence" value="ECO:0007669"/>
    <property type="project" value="InterPro"/>
</dbReference>
<evidence type="ECO:0000259" key="1">
    <source>
        <dbReference type="Pfam" id="PF05699"/>
    </source>
</evidence>
<dbReference type="STRING" id="4540.A0A3L6T191"/>
<dbReference type="InterPro" id="IPR008906">
    <property type="entry name" value="HATC_C_dom"/>
</dbReference>
<dbReference type="InterPro" id="IPR025525">
    <property type="entry name" value="hAT-like_transposase_RNase-H"/>
</dbReference>
<feature type="domain" description="hAT-like transposase RNase-H fold" evidence="2">
    <location>
        <begin position="3"/>
        <end position="89"/>
    </location>
</feature>
<dbReference type="AlphaFoldDB" id="A0A3L6T191"/>
<feature type="domain" description="HAT C-terminal dimerisation" evidence="1">
    <location>
        <begin position="143"/>
        <end position="225"/>
    </location>
</feature>